<evidence type="ECO:0000313" key="1">
    <source>
        <dbReference type="EMBL" id="MEX3937496.1"/>
    </source>
</evidence>
<dbReference type="EMBL" id="JBFRCH010000054">
    <property type="protein sequence ID" value="MEX3937496.1"/>
    <property type="molecule type" value="Genomic_DNA"/>
</dbReference>
<sequence>MDIDEQIGKFTAVPIQIKAATQRSFSIDRKYAKFPDLPLAYMWGVGQPETAIIYALTYRESLGVGQSMGWLQTDSWPEGSRYTSTAPRERLVDRLARYEVQPGTWKGRIASALRRE</sequence>
<gene>
    <name evidence="1" type="ORF">AB4Y32_38180</name>
</gene>
<protein>
    <submittedName>
        <fullName evidence="1">Uncharacterized protein</fullName>
    </submittedName>
</protein>
<keyword evidence="2" id="KW-1185">Reference proteome</keyword>
<reference evidence="1" key="1">
    <citation type="submission" date="2024-07" db="EMBL/GenBank/DDBJ databases">
        <title>A survey of Mimosa microsymbionts across Brazilian biomes reveals a high diversity of Paraburkholderia nodulating endemic species, but also that Cupriavidus is common as a symbiont of widespread species.</title>
        <authorList>
            <person name="Rouws L."/>
            <person name="Barauna A."/>
            <person name="Beukes C."/>
            <person name="Rouws J.R.C."/>
            <person name="De Faria S.M."/>
            <person name="Gross E."/>
            <person name="Bueno Dos Reis Junior F."/>
            <person name="Simon M.F."/>
            <person name="Maluk M."/>
            <person name="Odee D.W."/>
            <person name="Kenicer G."/>
            <person name="Young J.P.W."/>
            <person name="Reis V.M."/>
            <person name="Zilli J."/>
            <person name="James E.K."/>
        </authorList>
    </citation>
    <scope>NUCLEOTIDE SEQUENCE</scope>
    <source>
        <strain evidence="1">EG181B</strain>
    </source>
</reference>
<organism evidence="1 2">
    <name type="scientific">Paraburkholderia phymatum</name>
    <dbReference type="NCBI Taxonomy" id="148447"/>
    <lineage>
        <taxon>Bacteria</taxon>
        <taxon>Pseudomonadati</taxon>
        <taxon>Pseudomonadota</taxon>
        <taxon>Betaproteobacteria</taxon>
        <taxon>Burkholderiales</taxon>
        <taxon>Burkholderiaceae</taxon>
        <taxon>Paraburkholderia</taxon>
    </lineage>
</organism>
<name>A0ACC6UDI0_9BURK</name>
<evidence type="ECO:0000313" key="2">
    <source>
        <dbReference type="Proteomes" id="UP001558850"/>
    </source>
</evidence>
<proteinExistence type="predicted"/>
<dbReference type="Proteomes" id="UP001558850">
    <property type="component" value="Unassembled WGS sequence"/>
</dbReference>
<comment type="caution">
    <text evidence="1">The sequence shown here is derived from an EMBL/GenBank/DDBJ whole genome shotgun (WGS) entry which is preliminary data.</text>
</comment>
<accession>A0ACC6UDI0</accession>